<organism evidence="1">
    <name type="scientific">Timema monikensis</name>
    <dbReference type="NCBI Taxonomy" id="170555"/>
    <lineage>
        <taxon>Eukaryota</taxon>
        <taxon>Metazoa</taxon>
        <taxon>Ecdysozoa</taxon>
        <taxon>Arthropoda</taxon>
        <taxon>Hexapoda</taxon>
        <taxon>Insecta</taxon>
        <taxon>Pterygota</taxon>
        <taxon>Neoptera</taxon>
        <taxon>Polyneoptera</taxon>
        <taxon>Phasmatodea</taxon>
        <taxon>Timematodea</taxon>
        <taxon>Timematoidea</taxon>
        <taxon>Timematidae</taxon>
        <taxon>Timema</taxon>
    </lineage>
</organism>
<accession>A0A7R9E8C8</accession>
<dbReference type="EMBL" id="OB794041">
    <property type="protein sequence ID" value="CAD7429324.1"/>
    <property type="molecule type" value="Genomic_DNA"/>
</dbReference>
<dbReference type="AlphaFoldDB" id="A0A7R9E8C8"/>
<reference evidence="1" key="1">
    <citation type="submission" date="2020-11" db="EMBL/GenBank/DDBJ databases">
        <authorList>
            <person name="Tran Van P."/>
        </authorList>
    </citation>
    <scope>NUCLEOTIDE SEQUENCE</scope>
</reference>
<name>A0A7R9E8C8_9NEOP</name>
<protein>
    <submittedName>
        <fullName evidence="1">Uncharacterized protein</fullName>
    </submittedName>
</protein>
<proteinExistence type="predicted"/>
<sequence length="149" mass="16745">MYAVLKKLLEGVSPPLPASHGYGLEYYPQPHVTAWSSVLRELDGESDPVLVDMYLGNFELKVVLGQENWVHYKPVLEVNPHLHGGRVENHLGKTTPVHLTEIRTSISPSSAVEFNMTRSLANYATEAGFKERKIEKYSGNSKELVIYVH</sequence>
<evidence type="ECO:0000313" key="1">
    <source>
        <dbReference type="EMBL" id="CAD7429324.1"/>
    </source>
</evidence>
<gene>
    <name evidence="1" type="ORF">TMSB3V08_LOCUS6104</name>
</gene>